<name>A0A5J4X4I7_9EUKA</name>
<protein>
    <submittedName>
        <fullName evidence="4">Uncharacterized protein</fullName>
    </submittedName>
</protein>
<sequence>MAKEQVENDSIAESFAAYRMIRLDEEIENNSYESSTKKQYNEYIKPFPHQIYLRQSKELLFQVNKNISNSDKLIQLCLLIDQVQIQTDNILDIFFSLYQNEKQITEEFRINVGPMREGSNPIKDQILAIFKDLAVSDFERQISLYYRIVSVGSLNTEEEKKTGDGQVRKDCRVAFGGGQVLLGKLILDYKQEYKEKEYPNTNYNDHPLRNDLYVTLNYGQFDKGSKSSDPNLCIEVSVVSSDGPVIYSTNDRPVICIGKGNQIVSETNNAKPLWATQAQTLSQMKYEREMKLKSVNLQESPIQNTSLKDSIDSNDNKDKINQDTKEVDIFTLPNSSDQFQGFNNSVYQSFIFYHNKSPHWNETFTVQLPPEELLKAHLLFKVYHRTTKKKKDDILMGYGHLPLWSDEPFQEFAFYIKDGEHELTIFRWEEGQKESILDQREYLKKDPDQKKSSIIKV</sequence>
<evidence type="ECO:0000256" key="1">
    <source>
        <dbReference type="PROSITE-ProRule" id="PRU00983"/>
    </source>
</evidence>
<comment type="similarity">
    <text evidence="1">Belongs to the DOCK family.</text>
</comment>
<dbReference type="AlphaFoldDB" id="A0A5J4X4I7"/>
<feature type="domain" description="C2 DOCK-type" evidence="3">
    <location>
        <begin position="209"/>
        <end position="457"/>
    </location>
</feature>
<dbReference type="InterPro" id="IPR027007">
    <property type="entry name" value="C2_DOCK-type_domain"/>
</dbReference>
<dbReference type="OrthoDB" id="18896at2759"/>
<proteinExistence type="inferred from homology"/>
<dbReference type="PANTHER" id="PTHR45653:SF10">
    <property type="entry name" value="MYOBLAST CITY, ISOFORM B"/>
    <property type="match status" value="1"/>
</dbReference>
<dbReference type="GO" id="GO:0007264">
    <property type="term" value="P:small GTPase-mediated signal transduction"/>
    <property type="evidence" value="ECO:0007669"/>
    <property type="project" value="InterPro"/>
</dbReference>
<dbReference type="Pfam" id="PF14429">
    <property type="entry name" value="DOCK-C2"/>
    <property type="match status" value="1"/>
</dbReference>
<accession>A0A5J4X4I7</accession>
<feature type="domain" description="C2" evidence="2">
    <location>
        <begin position="193"/>
        <end position="416"/>
    </location>
</feature>
<dbReference type="GO" id="GO:0005737">
    <property type="term" value="C:cytoplasm"/>
    <property type="evidence" value="ECO:0007669"/>
    <property type="project" value="TreeGrafter"/>
</dbReference>
<organism evidence="4 5">
    <name type="scientific">Streblomastix strix</name>
    <dbReference type="NCBI Taxonomy" id="222440"/>
    <lineage>
        <taxon>Eukaryota</taxon>
        <taxon>Metamonada</taxon>
        <taxon>Preaxostyla</taxon>
        <taxon>Oxymonadida</taxon>
        <taxon>Streblomastigidae</taxon>
        <taxon>Streblomastix</taxon>
    </lineage>
</organism>
<evidence type="ECO:0000259" key="2">
    <source>
        <dbReference type="PROSITE" id="PS50004"/>
    </source>
</evidence>
<dbReference type="InterPro" id="IPR035892">
    <property type="entry name" value="C2_domain_sf"/>
</dbReference>
<gene>
    <name evidence="4" type="ORF">EZS28_002890</name>
</gene>
<evidence type="ECO:0000313" key="5">
    <source>
        <dbReference type="Proteomes" id="UP000324800"/>
    </source>
</evidence>
<reference evidence="4 5" key="1">
    <citation type="submission" date="2019-03" db="EMBL/GenBank/DDBJ databases">
        <title>Single cell metagenomics reveals metabolic interactions within the superorganism composed of flagellate Streblomastix strix and complex community of Bacteroidetes bacteria on its surface.</title>
        <authorList>
            <person name="Treitli S.C."/>
            <person name="Kolisko M."/>
            <person name="Husnik F."/>
            <person name="Keeling P."/>
            <person name="Hampl V."/>
        </authorList>
    </citation>
    <scope>NUCLEOTIDE SEQUENCE [LARGE SCALE GENOMIC DNA]</scope>
    <source>
        <strain evidence="4">ST1C</strain>
    </source>
</reference>
<dbReference type="EMBL" id="SNRW01000368">
    <property type="protein sequence ID" value="KAA6401585.1"/>
    <property type="molecule type" value="Genomic_DNA"/>
</dbReference>
<dbReference type="PROSITE" id="PS50004">
    <property type="entry name" value="C2"/>
    <property type="match status" value="1"/>
</dbReference>
<dbReference type="GO" id="GO:0005886">
    <property type="term" value="C:plasma membrane"/>
    <property type="evidence" value="ECO:0007669"/>
    <property type="project" value="TreeGrafter"/>
</dbReference>
<dbReference type="PROSITE" id="PS51650">
    <property type="entry name" value="C2_DOCK"/>
    <property type="match status" value="1"/>
</dbReference>
<evidence type="ECO:0000313" key="4">
    <source>
        <dbReference type="EMBL" id="KAA6401585.1"/>
    </source>
</evidence>
<dbReference type="PANTHER" id="PTHR45653">
    <property type="entry name" value="DEDICATOR OF CYTOKINESIS"/>
    <property type="match status" value="1"/>
</dbReference>
<dbReference type="Gene3D" id="2.60.40.150">
    <property type="entry name" value="C2 domain"/>
    <property type="match status" value="1"/>
</dbReference>
<dbReference type="Proteomes" id="UP000324800">
    <property type="component" value="Unassembled WGS sequence"/>
</dbReference>
<dbReference type="GO" id="GO:0031267">
    <property type="term" value="F:small GTPase binding"/>
    <property type="evidence" value="ECO:0007669"/>
    <property type="project" value="TreeGrafter"/>
</dbReference>
<dbReference type="SUPFAM" id="SSF49562">
    <property type="entry name" value="C2 domain (Calcium/lipid-binding domain, CaLB)"/>
    <property type="match status" value="1"/>
</dbReference>
<dbReference type="InterPro" id="IPR000008">
    <property type="entry name" value="C2_dom"/>
</dbReference>
<dbReference type="GO" id="GO:0005085">
    <property type="term" value="F:guanyl-nucleotide exchange factor activity"/>
    <property type="evidence" value="ECO:0007669"/>
    <property type="project" value="InterPro"/>
</dbReference>
<dbReference type="InterPro" id="IPR026791">
    <property type="entry name" value="DOCK"/>
</dbReference>
<evidence type="ECO:0000259" key="3">
    <source>
        <dbReference type="PROSITE" id="PS51650"/>
    </source>
</evidence>
<comment type="caution">
    <text evidence="4">The sequence shown here is derived from an EMBL/GenBank/DDBJ whole genome shotgun (WGS) entry which is preliminary data.</text>
</comment>